<organism evidence="10 11">
    <name type="scientific">Monilinia fructigena</name>
    <dbReference type="NCBI Taxonomy" id="38457"/>
    <lineage>
        <taxon>Eukaryota</taxon>
        <taxon>Fungi</taxon>
        <taxon>Dikarya</taxon>
        <taxon>Ascomycota</taxon>
        <taxon>Pezizomycotina</taxon>
        <taxon>Leotiomycetes</taxon>
        <taxon>Helotiales</taxon>
        <taxon>Sclerotiniaceae</taxon>
        <taxon>Monilinia</taxon>
    </lineage>
</organism>
<keyword evidence="11" id="KW-1185">Reference proteome</keyword>
<gene>
    <name evidence="10" type="ORF">DID88_006240</name>
</gene>
<keyword evidence="7" id="KW-0843">Virulence</keyword>
<evidence type="ECO:0000256" key="4">
    <source>
        <dbReference type="ARBA" id="ARBA00022723"/>
    </source>
</evidence>
<comment type="caution">
    <text evidence="10">The sequence shown here is derived from an EMBL/GenBank/DDBJ whole genome shotgun (WGS) entry which is preliminary data.</text>
</comment>
<keyword evidence="4" id="KW-0479">Metal-binding</keyword>
<dbReference type="InterPro" id="IPR001128">
    <property type="entry name" value="Cyt_P450"/>
</dbReference>
<evidence type="ECO:0000256" key="1">
    <source>
        <dbReference type="ARBA" id="ARBA00001971"/>
    </source>
</evidence>
<dbReference type="GO" id="GO:0004497">
    <property type="term" value="F:monooxygenase activity"/>
    <property type="evidence" value="ECO:0007669"/>
    <property type="project" value="UniProtKB-KW"/>
</dbReference>
<evidence type="ECO:0000256" key="2">
    <source>
        <dbReference type="ARBA" id="ARBA00010617"/>
    </source>
</evidence>
<dbReference type="EMBL" id="QKRW01000006">
    <property type="protein sequence ID" value="RAL66550.1"/>
    <property type="molecule type" value="Genomic_DNA"/>
</dbReference>
<evidence type="ECO:0000256" key="6">
    <source>
        <dbReference type="ARBA" id="ARBA00023004"/>
    </source>
</evidence>
<name>A0A395J244_9HELO</name>
<keyword evidence="9" id="KW-0812">Transmembrane</keyword>
<dbReference type="GO" id="GO:0016705">
    <property type="term" value="F:oxidoreductase activity, acting on paired donors, with incorporation or reduction of molecular oxygen"/>
    <property type="evidence" value="ECO:0007669"/>
    <property type="project" value="InterPro"/>
</dbReference>
<keyword evidence="6" id="KW-0408">Iron</keyword>
<evidence type="ECO:0000256" key="8">
    <source>
        <dbReference type="ARBA" id="ARBA00023033"/>
    </source>
</evidence>
<feature type="transmembrane region" description="Helical" evidence="9">
    <location>
        <begin position="72"/>
        <end position="98"/>
    </location>
</feature>
<dbReference type="OrthoDB" id="1470350at2759"/>
<keyword evidence="9" id="KW-1133">Transmembrane helix</keyword>
<protein>
    <recommendedName>
        <fullName evidence="12">Cytochrome P450</fullName>
    </recommendedName>
</protein>
<keyword evidence="9" id="KW-0472">Membrane</keyword>
<keyword evidence="3" id="KW-0349">Heme</keyword>
<feature type="transmembrane region" description="Helical" evidence="9">
    <location>
        <begin position="33"/>
        <end position="52"/>
    </location>
</feature>
<dbReference type="PANTHER" id="PTHR24292">
    <property type="entry name" value="CYTOCHROME P450"/>
    <property type="match status" value="1"/>
</dbReference>
<dbReference type="Pfam" id="PF00067">
    <property type="entry name" value="p450"/>
    <property type="match status" value="1"/>
</dbReference>
<dbReference type="InterPro" id="IPR050476">
    <property type="entry name" value="Insect_CytP450_Detox"/>
</dbReference>
<accession>A0A395J244</accession>
<dbReference type="PANTHER" id="PTHR24292:SF102">
    <property type="entry name" value="CYTOCHROME P450 FAMILY-RELATED"/>
    <property type="match status" value="1"/>
</dbReference>
<reference evidence="10 11" key="1">
    <citation type="submission" date="2018-06" db="EMBL/GenBank/DDBJ databases">
        <title>Genome Sequence of the Brown Rot Fungal Pathogen Monilinia fructigena.</title>
        <authorList>
            <person name="Landi L."/>
            <person name="De Miccolis Angelini R.M."/>
            <person name="Pollastro S."/>
            <person name="Abate D."/>
            <person name="Faretra F."/>
            <person name="Romanazzi G."/>
        </authorList>
    </citation>
    <scope>NUCLEOTIDE SEQUENCE [LARGE SCALE GENOMIC DNA]</scope>
    <source>
        <strain evidence="10 11">Mfrg269</strain>
    </source>
</reference>
<dbReference type="InterPro" id="IPR036396">
    <property type="entry name" value="Cyt_P450_sf"/>
</dbReference>
<evidence type="ECO:0000256" key="5">
    <source>
        <dbReference type="ARBA" id="ARBA00023002"/>
    </source>
</evidence>
<evidence type="ECO:0000256" key="9">
    <source>
        <dbReference type="SAM" id="Phobius"/>
    </source>
</evidence>
<dbReference type="GO" id="GO:0005506">
    <property type="term" value="F:iron ion binding"/>
    <property type="evidence" value="ECO:0007669"/>
    <property type="project" value="InterPro"/>
</dbReference>
<sequence>MKAVWYESVSQASDMISDFTKPQKRINSRKRNIILEGLKTITINVIGSVGFGTQRDWGQEPGSSTSPTGFQATFMLSILTIVNNFFAAALIPSTLLMLPIMPKGARNLGISKIEFTRYLNQSIAKERRPIATSSRNTLITSLVRLADQDKRSTAMSLTTSTYLTEEETTGSLFNFTIAGFDTTANTLAYAIICLAINPEWQD</sequence>
<evidence type="ECO:0000256" key="3">
    <source>
        <dbReference type="ARBA" id="ARBA00022617"/>
    </source>
</evidence>
<comment type="cofactor">
    <cofactor evidence="1">
        <name>heme</name>
        <dbReference type="ChEBI" id="CHEBI:30413"/>
    </cofactor>
</comment>
<dbReference type="GO" id="GO:0020037">
    <property type="term" value="F:heme binding"/>
    <property type="evidence" value="ECO:0007669"/>
    <property type="project" value="InterPro"/>
</dbReference>
<dbReference type="AlphaFoldDB" id="A0A395J244"/>
<dbReference type="Gene3D" id="1.10.630.10">
    <property type="entry name" value="Cytochrome P450"/>
    <property type="match status" value="1"/>
</dbReference>
<dbReference type="Proteomes" id="UP000249056">
    <property type="component" value="Unassembled WGS sequence"/>
</dbReference>
<evidence type="ECO:0000313" key="10">
    <source>
        <dbReference type="EMBL" id="RAL66550.1"/>
    </source>
</evidence>
<proteinExistence type="inferred from homology"/>
<dbReference type="SUPFAM" id="SSF48264">
    <property type="entry name" value="Cytochrome P450"/>
    <property type="match status" value="1"/>
</dbReference>
<evidence type="ECO:0000256" key="7">
    <source>
        <dbReference type="ARBA" id="ARBA00023026"/>
    </source>
</evidence>
<evidence type="ECO:0000313" key="11">
    <source>
        <dbReference type="Proteomes" id="UP000249056"/>
    </source>
</evidence>
<keyword evidence="5" id="KW-0560">Oxidoreductase</keyword>
<keyword evidence="8" id="KW-0503">Monooxygenase</keyword>
<comment type="similarity">
    <text evidence="2">Belongs to the cytochrome P450 family.</text>
</comment>
<evidence type="ECO:0008006" key="12">
    <source>
        <dbReference type="Google" id="ProtNLM"/>
    </source>
</evidence>